<evidence type="ECO:0000313" key="2">
    <source>
        <dbReference type="Proteomes" id="UP000188388"/>
    </source>
</evidence>
<name>A0A1R3VA18_9HYPH</name>
<keyword evidence="2" id="KW-1185">Reference proteome</keyword>
<gene>
    <name evidence="1" type="ORF">BQ8794_240298</name>
</gene>
<reference evidence="2" key="1">
    <citation type="submission" date="2017-01" db="EMBL/GenBank/DDBJ databases">
        <authorList>
            <person name="Brunel B."/>
        </authorList>
    </citation>
    <scope>NUCLEOTIDE SEQUENCE [LARGE SCALE GENOMIC DNA]</scope>
</reference>
<dbReference type="Proteomes" id="UP000188388">
    <property type="component" value="Unassembled WGS sequence"/>
</dbReference>
<sequence length="93" mass="9835">MLLLALRHAGPCDTFEYACLYTRHLIQILLQAGLGEAEERDRLSRSSQSLGSGVSSGLHAIQLGSISAAVRDNASSCLVREVAIAKPSNKAAV</sequence>
<protein>
    <submittedName>
        <fullName evidence="1">Uncharacterized protein</fullName>
    </submittedName>
</protein>
<proteinExistence type="predicted"/>
<dbReference type="AlphaFoldDB" id="A0A1R3VA18"/>
<evidence type="ECO:0000313" key="1">
    <source>
        <dbReference type="EMBL" id="SIT56091.1"/>
    </source>
</evidence>
<dbReference type="EMBL" id="FTPD01000017">
    <property type="protein sequence ID" value="SIT56091.1"/>
    <property type="molecule type" value="Genomic_DNA"/>
</dbReference>
<dbReference type="STRING" id="1631249.BQ8794_240298"/>
<accession>A0A1R3VA18</accession>
<organism evidence="1 2">
    <name type="scientific">Mesorhizobium prunaredense</name>
    <dbReference type="NCBI Taxonomy" id="1631249"/>
    <lineage>
        <taxon>Bacteria</taxon>
        <taxon>Pseudomonadati</taxon>
        <taxon>Pseudomonadota</taxon>
        <taxon>Alphaproteobacteria</taxon>
        <taxon>Hyphomicrobiales</taxon>
        <taxon>Phyllobacteriaceae</taxon>
        <taxon>Mesorhizobium</taxon>
    </lineage>
</organism>